<dbReference type="Proteomes" id="UP001500227">
    <property type="component" value="Unassembled WGS sequence"/>
</dbReference>
<feature type="domain" description="Thioesterase" evidence="3">
    <location>
        <begin position="49"/>
        <end position="134"/>
    </location>
</feature>
<dbReference type="InterPro" id="IPR006684">
    <property type="entry name" value="YbgC/YbaW"/>
</dbReference>
<keyword evidence="5" id="KW-1185">Reference proteome</keyword>
<keyword evidence="2" id="KW-0378">Hydrolase</keyword>
<dbReference type="InterPro" id="IPR050563">
    <property type="entry name" value="4-hydroxybenzoyl-CoA_TE"/>
</dbReference>
<dbReference type="PANTHER" id="PTHR31793">
    <property type="entry name" value="4-HYDROXYBENZOYL-COA THIOESTERASE FAMILY MEMBER"/>
    <property type="match status" value="1"/>
</dbReference>
<comment type="similarity">
    <text evidence="1">Belongs to the 4-hydroxybenzoyl-CoA thioesterase family.</text>
</comment>
<dbReference type="InterPro" id="IPR029069">
    <property type="entry name" value="HotDog_dom_sf"/>
</dbReference>
<dbReference type="EMBL" id="BAABKD010000001">
    <property type="protein sequence ID" value="GAA5083432.1"/>
    <property type="molecule type" value="Genomic_DNA"/>
</dbReference>
<reference evidence="5" key="1">
    <citation type="journal article" date="2019" name="Int. J. Syst. Evol. Microbiol.">
        <title>The Global Catalogue of Microorganisms (GCM) 10K type strain sequencing project: providing services to taxonomists for standard genome sequencing and annotation.</title>
        <authorList>
            <consortium name="The Broad Institute Genomics Platform"/>
            <consortium name="The Broad Institute Genome Sequencing Center for Infectious Disease"/>
            <person name="Wu L."/>
            <person name="Ma J."/>
        </authorList>
    </citation>
    <scope>NUCLEOTIDE SEQUENCE [LARGE SCALE GENOMIC DNA]</scope>
    <source>
        <strain evidence="5">JCM 18423</strain>
    </source>
</reference>
<evidence type="ECO:0000256" key="2">
    <source>
        <dbReference type="ARBA" id="ARBA00022801"/>
    </source>
</evidence>
<organism evidence="4 5">
    <name type="scientific">Paenalcaligenes hermetiae</name>
    <dbReference type="NCBI Taxonomy" id="1157987"/>
    <lineage>
        <taxon>Bacteria</taxon>
        <taxon>Pseudomonadati</taxon>
        <taxon>Pseudomonadota</taxon>
        <taxon>Betaproteobacteria</taxon>
        <taxon>Burkholderiales</taxon>
        <taxon>Alcaligenaceae</taxon>
        <taxon>Paenalcaligenes</taxon>
    </lineage>
</organism>
<comment type="caution">
    <text evidence="4">The sequence shown here is derived from an EMBL/GenBank/DDBJ whole genome shotgun (WGS) entry which is preliminary data.</text>
</comment>
<accession>A0ABP9LQH3</accession>
<evidence type="ECO:0000313" key="4">
    <source>
        <dbReference type="EMBL" id="GAA5083432.1"/>
    </source>
</evidence>
<proteinExistence type="inferred from homology"/>
<dbReference type="Gene3D" id="3.10.129.10">
    <property type="entry name" value="Hotdog Thioesterase"/>
    <property type="match status" value="1"/>
</dbReference>
<dbReference type="NCBIfam" id="TIGR02799">
    <property type="entry name" value="thio_ybgC"/>
    <property type="match status" value="1"/>
</dbReference>
<evidence type="ECO:0000313" key="5">
    <source>
        <dbReference type="Proteomes" id="UP001500227"/>
    </source>
</evidence>
<sequence length="166" mass="19220">MLYPRITGSGLGAHYLFLIHIIYKDKPTEMSQNANQLQIRVYYEDTDAGGIVFYANYLKFFERARTEWLRRLGIHQSTMAQTEQQLFVVKQADIEYLKSAKLDDLLTIRSRITHLGGASIRFAQEAWREDDLLCQSQIVVVCVDSHTMRATKINPHLRSILEKAQD</sequence>
<dbReference type="NCBIfam" id="TIGR00051">
    <property type="entry name" value="YbgC/FadM family acyl-CoA thioesterase"/>
    <property type="match status" value="1"/>
</dbReference>
<dbReference type="Pfam" id="PF03061">
    <property type="entry name" value="4HBT"/>
    <property type="match status" value="1"/>
</dbReference>
<dbReference type="InterPro" id="IPR006683">
    <property type="entry name" value="Thioestr_dom"/>
</dbReference>
<dbReference type="CDD" id="cd00586">
    <property type="entry name" value="4HBT"/>
    <property type="match status" value="1"/>
</dbReference>
<protein>
    <submittedName>
        <fullName evidence="4">Tol-pal system-associated acyl-CoA thioesterase</fullName>
    </submittedName>
</protein>
<dbReference type="PIRSF" id="PIRSF003230">
    <property type="entry name" value="YbgC"/>
    <property type="match status" value="1"/>
</dbReference>
<dbReference type="InterPro" id="IPR014166">
    <property type="entry name" value="Tol-Pal_acyl-CoA_thioesterase"/>
</dbReference>
<evidence type="ECO:0000256" key="1">
    <source>
        <dbReference type="ARBA" id="ARBA00005953"/>
    </source>
</evidence>
<dbReference type="PANTHER" id="PTHR31793:SF37">
    <property type="entry name" value="ACYL-COA THIOESTER HYDROLASE YBGC"/>
    <property type="match status" value="1"/>
</dbReference>
<gene>
    <name evidence="4" type="primary">ybgC</name>
    <name evidence="4" type="ORF">GCM10023337_00110</name>
</gene>
<dbReference type="SUPFAM" id="SSF54637">
    <property type="entry name" value="Thioesterase/thiol ester dehydrase-isomerase"/>
    <property type="match status" value="1"/>
</dbReference>
<name>A0ABP9LQH3_9BURK</name>
<evidence type="ECO:0000259" key="3">
    <source>
        <dbReference type="Pfam" id="PF03061"/>
    </source>
</evidence>